<dbReference type="GO" id="GO:0007059">
    <property type="term" value="P:chromosome segregation"/>
    <property type="evidence" value="ECO:0007669"/>
    <property type="project" value="TreeGrafter"/>
</dbReference>
<accession>G5JF03</accession>
<dbReference type="SUPFAM" id="SSF109709">
    <property type="entry name" value="KorB DNA-binding domain-like"/>
    <property type="match status" value="1"/>
</dbReference>
<protein>
    <submittedName>
        <fullName evidence="3">ParB-like protein-partition protein</fullName>
    </submittedName>
</protein>
<feature type="domain" description="ParB-like N-terminal" evidence="2">
    <location>
        <begin position="44"/>
        <end position="133"/>
    </location>
</feature>
<evidence type="ECO:0000313" key="4">
    <source>
        <dbReference type="Proteomes" id="UP000003477"/>
    </source>
</evidence>
<dbReference type="InterPro" id="IPR004437">
    <property type="entry name" value="ParB/RepB/Spo0J"/>
</dbReference>
<dbReference type="GO" id="GO:0005694">
    <property type="term" value="C:chromosome"/>
    <property type="evidence" value="ECO:0007669"/>
    <property type="project" value="TreeGrafter"/>
</dbReference>
<dbReference type="Pfam" id="PF02195">
    <property type="entry name" value="ParB_N"/>
    <property type="match status" value="1"/>
</dbReference>
<evidence type="ECO:0000256" key="1">
    <source>
        <dbReference type="ARBA" id="ARBA00006295"/>
    </source>
</evidence>
<dbReference type="InterPro" id="IPR003115">
    <property type="entry name" value="ParB_N"/>
</dbReference>
<name>G5JF03_CROWT</name>
<dbReference type="RefSeq" id="WP_007313717.1">
    <property type="nucleotide sequence ID" value="NZ_AESD01001122.1"/>
</dbReference>
<dbReference type="InterPro" id="IPR036086">
    <property type="entry name" value="ParB/Sulfiredoxin_sf"/>
</dbReference>
<evidence type="ECO:0000313" key="3">
    <source>
        <dbReference type="EMBL" id="EHJ09234.1"/>
    </source>
</evidence>
<dbReference type="Pfam" id="PF17762">
    <property type="entry name" value="HTH_ParB"/>
    <property type="match status" value="1"/>
</dbReference>
<dbReference type="Proteomes" id="UP000003477">
    <property type="component" value="Unassembled WGS sequence"/>
</dbReference>
<proteinExistence type="inferred from homology"/>
<reference evidence="3 4" key="1">
    <citation type="journal article" date="2011" name="Front. Microbiol.">
        <title>Two Strains of Crocosphaera watsonii with Highly Conserved Genomes are Distinguished by Strain-Specific Features.</title>
        <authorList>
            <person name="Bench S.R."/>
            <person name="Ilikchyan I.N."/>
            <person name="Tripp H.J."/>
            <person name="Zehr J.P."/>
        </authorList>
    </citation>
    <scope>NUCLEOTIDE SEQUENCE [LARGE SCALE GENOMIC DNA]</scope>
    <source>
        <strain evidence="3 4">WH 0003</strain>
    </source>
</reference>
<dbReference type="NCBIfam" id="TIGR00180">
    <property type="entry name" value="parB_part"/>
    <property type="match status" value="1"/>
</dbReference>
<dbReference type="AlphaFoldDB" id="G5JF03"/>
<comment type="similarity">
    <text evidence="1">Belongs to the ParB family.</text>
</comment>
<dbReference type="GeneID" id="88769290"/>
<dbReference type="GO" id="GO:0003677">
    <property type="term" value="F:DNA binding"/>
    <property type="evidence" value="ECO:0007669"/>
    <property type="project" value="InterPro"/>
</dbReference>
<dbReference type="Gene3D" id="3.90.1530.30">
    <property type="match status" value="1"/>
</dbReference>
<dbReference type="PANTHER" id="PTHR33375">
    <property type="entry name" value="CHROMOSOME-PARTITIONING PROTEIN PARB-RELATED"/>
    <property type="match status" value="1"/>
</dbReference>
<dbReference type="Gene3D" id="1.10.10.2830">
    <property type="match status" value="1"/>
</dbReference>
<comment type="caution">
    <text evidence="3">The sequence shown here is derived from an EMBL/GenBank/DDBJ whole genome shotgun (WGS) entry which is preliminary data.</text>
</comment>
<evidence type="ECO:0000259" key="2">
    <source>
        <dbReference type="SMART" id="SM00470"/>
    </source>
</evidence>
<dbReference type="SMART" id="SM00470">
    <property type="entry name" value="ParB"/>
    <property type="match status" value="1"/>
</dbReference>
<dbReference type="EMBL" id="AESD01001122">
    <property type="protein sequence ID" value="EHJ09234.1"/>
    <property type="molecule type" value="Genomic_DNA"/>
</dbReference>
<dbReference type="InterPro" id="IPR050336">
    <property type="entry name" value="Chromosome_partition/occlusion"/>
</dbReference>
<dbReference type="SUPFAM" id="SSF110849">
    <property type="entry name" value="ParB/Sulfiredoxin"/>
    <property type="match status" value="1"/>
</dbReference>
<dbReference type="InterPro" id="IPR041468">
    <property type="entry name" value="HTH_ParB/Spo0J"/>
</dbReference>
<sequence>MARKSLTEAQQAFRKTGQINSVAPFNDSTSGDNTNSFHTSPSIIKIPLSQLKAWVNQPRTYFPPEHIQQLALSIKRQGLTYPLIIRPISHGYEVIVGECRLQACQLADYDPVECVIEDLNDAQALELALSENLERKDLNPVEILNSLLSLLSSRLNLDEQNICSFLYEMKREWESSKNKLGDIDIPDEKNPHQKLVNDTFNQYGYHWYSFTCNQLKLRNLPDVIYRAIADGRIEYSKGLKFKSIKDPITQTQLLEQAIREGWSQRTITEKIKEVLGAKKLNNEEKQENPASRIQGLTNRLKKGKLWKSNPKAWKKVETKIKHLETLLEELEQEIS</sequence>
<dbReference type="PANTHER" id="PTHR33375:SF7">
    <property type="entry name" value="CHROMOSOME 2-PARTITIONING PROTEIN PARB-RELATED"/>
    <property type="match status" value="1"/>
</dbReference>
<dbReference type="PATRIC" id="fig|423471.3.peg.5603"/>
<organism evidence="3 4">
    <name type="scientific">Crocosphaera watsonii WH 0003</name>
    <dbReference type="NCBI Taxonomy" id="423471"/>
    <lineage>
        <taxon>Bacteria</taxon>
        <taxon>Bacillati</taxon>
        <taxon>Cyanobacteriota</taxon>
        <taxon>Cyanophyceae</taxon>
        <taxon>Oscillatoriophycideae</taxon>
        <taxon>Chroococcales</taxon>
        <taxon>Aphanothecaceae</taxon>
        <taxon>Crocosphaera</taxon>
    </lineage>
</organism>
<gene>
    <name evidence="3" type="ORF">CWATWH0003_B340</name>
</gene>